<proteinExistence type="predicted"/>
<sequence length="41" mass="4826">MIKNEFIGNDLSRFYNFRHILLILIGNLSNKALKLKITCFL</sequence>
<name>M7N2H7_9FLAO</name>
<evidence type="ECO:0000313" key="1">
    <source>
        <dbReference type="EMBL" id="EMQ95939.1"/>
    </source>
</evidence>
<evidence type="ECO:0000313" key="2">
    <source>
        <dbReference type="Proteomes" id="UP000012024"/>
    </source>
</evidence>
<dbReference type="Proteomes" id="UP000012024">
    <property type="component" value="Unassembled WGS sequence"/>
</dbReference>
<keyword evidence="2" id="KW-1185">Reference proteome</keyword>
<protein>
    <submittedName>
        <fullName evidence="1">Uncharacterized protein</fullName>
    </submittedName>
</protein>
<dbReference type="AlphaFoldDB" id="M7N2H7"/>
<reference evidence="1 2" key="1">
    <citation type="submission" date="2012-12" db="EMBL/GenBank/DDBJ databases">
        <title>Genome assembly of Formosa sp. AK20.</title>
        <authorList>
            <person name="Kumar R."/>
            <person name="Khatri I."/>
            <person name="Vaidya B."/>
            <person name="Subramanian S."/>
            <person name="Pinnaka A."/>
        </authorList>
    </citation>
    <scope>NUCLEOTIDE SEQUENCE [LARGE SCALE GENOMIC DNA]</scope>
    <source>
        <strain evidence="1 2">AK20</strain>
    </source>
</reference>
<dbReference type="EMBL" id="ANLA01000004">
    <property type="protein sequence ID" value="EMQ95939.1"/>
    <property type="molecule type" value="Genomic_DNA"/>
</dbReference>
<gene>
    <name evidence="1" type="ORF">D778_01829</name>
</gene>
<comment type="caution">
    <text evidence="1">The sequence shown here is derived from an EMBL/GenBank/DDBJ whole genome shotgun (WGS) entry which is preliminary data.</text>
</comment>
<organism evidence="1 2">
    <name type="scientific">Xanthomarina gelatinilytica</name>
    <dbReference type="NCBI Taxonomy" id="1137281"/>
    <lineage>
        <taxon>Bacteria</taxon>
        <taxon>Pseudomonadati</taxon>
        <taxon>Bacteroidota</taxon>
        <taxon>Flavobacteriia</taxon>
        <taxon>Flavobacteriales</taxon>
        <taxon>Flavobacteriaceae</taxon>
        <taxon>Xanthomarina</taxon>
    </lineage>
</organism>
<accession>M7N2H7</accession>